<dbReference type="InterPro" id="IPR008972">
    <property type="entry name" value="Cupredoxin"/>
</dbReference>
<dbReference type="SUPFAM" id="SSF49503">
    <property type="entry name" value="Cupredoxins"/>
    <property type="match status" value="1"/>
</dbReference>
<keyword evidence="1" id="KW-0479">Metal-binding</keyword>
<dbReference type="PANTHER" id="PTHR36507:SF1">
    <property type="entry name" value="BLL1555 PROTEIN"/>
    <property type="match status" value="1"/>
</dbReference>
<comment type="caution">
    <text evidence="6">The sequence shown here is derived from an EMBL/GenBank/DDBJ whole genome shotgun (WGS) entry which is preliminary data.</text>
</comment>
<keyword evidence="4" id="KW-0732">Signal</keyword>
<dbReference type="EMBL" id="JBHUGA010000011">
    <property type="protein sequence ID" value="MFD1846254.1"/>
    <property type="molecule type" value="Genomic_DNA"/>
</dbReference>
<keyword evidence="2" id="KW-0186">Copper</keyword>
<evidence type="ECO:0000313" key="7">
    <source>
        <dbReference type="Proteomes" id="UP001597307"/>
    </source>
</evidence>
<feature type="region of interest" description="Disordered" evidence="3">
    <location>
        <begin position="28"/>
        <end position="64"/>
    </location>
</feature>
<evidence type="ECO:0000256" key="1">
    <source>
        <dbReference type="ARBA" id="ARBA00022723"/>
    </source>
</evidence>
<dbReference type="InterPro" id="IPR028871">
    <property type="entry name" value="BlueCu_1_BS"/>
</dbReference>
<dbReference type="Gene3D" id="2.60.40.420">
    <property type="entry name" value="Cupredoxins - blue copper proteins"/>
    <property type="match status" value="1"/>
</dbReference>
<evidence type="ECO:0000313" key="6">
    <source>
        <dbReference type="EMBL" id="MFD1846254.1"/>
    </source>
</evidence>
<feature type="compositionally biased region" description="Low complexity" evidence="3">
    <location>
        <begin position="34"/>
        <end position="63"/>
    </location>
</feature>
<dbReference type="InterPro" id="IPR028096">
    <property type="entry name" value="EfeO_Cupredoxin"/>
</dbReference>
<dbReference type="Proteomes" id="UP001597307">
    <property type="component" value="Unassembled WGS sequence"/>
</dbReference>
<dbReference type="InterPro" id="IPR052721">
    <property type="entry name" value="ET_Amicyanin"/>
</dbReference>
<feature type="signal peptide" evidence="4">
    <location>
        <begin position="1"/>
        <end position="24"/>
    </location>
</feature>
<feature type="domain" description="EfeO-type cupredoxin-like" evidence="5">
    <location>
        <begin position="58"/>
        <end position="146"/>
    </location>
</feature>
<accession>A0ABW4Q6D0</accession>
<dbReference type="PROSITE" id="PS51257">
    <property type="entry name" value="PROKAR_LIPOPROTEIN"/>
    <property type="match status" value="1"/>
</dbReference>
<dbReference type="RefSeq" id="WP_343879890.1">
    <property type="nucleotide sequence ID" value="NZ_BAAAIJ010000047.1"/>
</dbReference>
<dbReference type="PROSITE" id="PS00196">
    <property type="entry name" value="COPPER_BLUE"/>
    <property type="match status" value="1"/>
</dbReference>
<name>A0ABW4Q6D0_9MICC</name>
<proteinExistence type="predicted"/>
<reference evidence="7" key="1">
    <citation type="journal article" date="2019" name="Int. J. Syst. Evol. Microbiol.">
        <title>The Global Catalogue of Microorganisms (GCM) 10K type strain sequencing project: providing services to taxonomists for standard genome sequencing and annotation.</title>
        <authorList>
            <consortium name="The Broad Institute Genomics Platform"/>
            <consortium name="The Broad Institute Genome Sequencing Center for Infectious Disease"/>
            <person name="Wu L."/>
            <person name="Ma J."/>
        </authorList>
    </citation>
    <scope>NUCLEOTIDE SEQUENCE [LARGE SCALE GENOMIC DNA]</scope>
    <source>
        <strain evidence="7">JCM 11496</strain>
    </source>
</reference>
<sequence length="148" mass="14982">MKINHPVAGILLAVALVGIAGCGASDDTGTPAVEPQATTSSPAASSPAAAPAETTESAETPAEAAEEVVITITDFEYEVSGPVAPGAEVTVINNDSVGHTVTSDEEGLFDSVFGPNETVTFTAPEEAGEYSFFCTPHPGMISTLVVEE</sequence>
<dbReference type="Pfam" id="PF13473">
    <property type="entry name" value="Cupredoxin_1"/>
    <property type="match status" value="1"/>
</dbReference>
<evidence type="ECO:0000259" key="5">
    <source>
        <dbReference type="Pfam" id="PF13473"/>
    </source>
</evidence>
<evidence type="ECO:0000256" key="3">
    <source>
        <dbReference type="SAM" id="MobiDB-lite"/>
    </source>
</evidence>
<keyword evidence="7" id="KW-1185">Reference proteome</keyword>
<feature type="chain" id="PRO_5046204558" evidence="4">
    <location>
        <begin position="25"/>
        <end position="148"/>
    </location>
</feature>
<evidence type="ECO:0000256" key="2">
    <source>
        <dbReference type="ARBA" id="ARBA00023008"/>
    </source>
</evidence>
<protein>
    <submittedName>
        <fullName evidence="6">Cupredoxin domain-containing protein</fullName>
    </submittedName>
</protein>
<dbReference type="PANTHER" id="PTHR36507">
    <property type="entry name" value="BLL1555 PROTEIN"/>
    <property type="match status" value="1"/>
</dbReference>
<evidence type="ECO:0000256" key="4">
    <source>
        <dbReference type="SAM" id="SignalP"/>
    </source>
</evidence>
<organism evidence="6 7">
    <name type="scientific">Arthrobacter flavus</name>
    <dbReference type="NCBI Taxonomy" id="95172"/>
    <lineage>
        <taxon>Bacteria</taxon>
        <taxon>Bacillati</taxon>
        <taxon>Actinomycetota</taxon>
        <taxon>Actinomycetes</taxon>
        <taxon>Micrococcales</taxon>
        <taxon>Micrococcaceae</taxon>
        <taxon>Arthrobacter</taxon>
    </lineage>
</organism>
<gene>
    <name evidence="6" type="ORF">ACFSFX_06535</name>
</gene>